<reference evidence="6" key="1">
    <citation type="submission" date="2018-05" db="EMBL/GenBank/DDBJ databases">
        <authorList>
            <person name="Lanie J.A."/>
            <person name="Ng W.-L."/>
            <person name="Kazmierczak K.M."/>
            <person name="Andrzejewski T.M."/>
            <person name="Davidsen T.M."/>
            <person name="Wayne K.J."/>
            <person name="Tettelin H."/>
            <person name="Glass J.I."/>
            <person name="Rusch D."/>
            <person name="Podicherti R."/>
            <person name="Tsui H.-C.T."/>
            <person name="Winkler M.E."/>
        </authorList>
    </citation>
    <scope>NUCLEOTIDE SEQUENCE</scope>
</reference>
<dbReference type="InterPro" id="IPR003400">
    <property type="entry name" value="ExbD"/>
</dbReference>
<name>A0A382H5R8_9ZZZZ</name>
<proteinExistence type="predicted"/>
<evidence type="ECO:0000256" key="2">
    <source>
        <dbReference type="ARBA" id="ARBA00022475"/>
    </source>
</evidence>
<comment type="subcellular location">
    <subcellularLocation>
        <location evidence="1">Cell membrane</location>
        <topology evidence="1">Single-pass membrane protein</topology>
    </subcellularLocation>
</comment>
<evidence type="ECO:0000256" key="3">
    <source>
        <dbReference type="ARBA" id="ARBA00022692"/>
    </source>
</evidence>
<dbReference type="Gene3D" id="3.30.420.270">
    <property type="match status" value="1"/>
</dbReference>
<evidence type="ECO:0000256" key="1">
    <source>
        <dbReference type="ARBA" id="ARBA00004162"/>
    </source>
</evidence>
<dbReference type="GO" id="GO:0005886">
    <property type="term" value="C:plasma membrane"/>
    <property type="evidence" value="ECO:0007669"/>
    <property type="project" value="UniProtKB-SubCell"/>
</dbReference>
<gene>
    <name evidence="6" type="ORF">METZ01_LOCUS235111</name>
</gene>
<sequence length="211" mass="24015">AEATEDLRALHLAAQRYLDANDDVWPQAPRSIHLEFWETELKPFGATAEHWRHSEHPLKDKQPYYMAFPIEAKKGAPYQDENQRWFGTRSELGPTAIQVEILSTGRVSEGEDHIDHMVKLPMDARNQTLTQSTGNLAKINIRQNGAYVVMGQQFTEEQVSEWLKAKVDKKPDIKVLIRCDQDAKHLYLANVISICRSVGVPKANIAVKTEK</sequence>
<dbReference type="Pfam" id="PF02472">
    <property type="entry name" value="ExbD"/>
    <property type="match status" value="1"/>
</dbReference>
<dbReference type="GO" id="GO:0022857">
    <property type="term" value="F:transmembrane transporter activity"/>
    <property type="evidence" value="ECO:0007669"/>
    <property type="project" value="InterPro"/>
</dbReference>
<keyword evidence="4" id="KW-1133">Transmembrane helix</keyword>
<keyword evidence="3" id="KW-0812">Transmembrane</keyword>
<feature type="non-terminal residue" evidence="6">
    <location>
        <position position="1"/>
    </location>
</feature>
<keyword evidence="5" id="KW-0472">Membrane</keyword>
<dbReference type="EMBL" id="UINC01059160">
    <property type="protein sequence ID" value="SVB82257.1"/>
    <property type="molecule type" value="Genomic_DNA"/>
</dbReference>
<accession>A0A382H5R8</accession>
<evidence type="ECO:0000256" key="5">
    <source>
        <dbReference type="ARBA" id="ARBA00023136"/>
    </source>
</evidence>
<dbReference type="AlphaFoldDB" id="A0A382H5R8"/>
<evidence type="ECO:0000313" key="6">
    <source>
        <dbReference type="EMBL" id="SVB82257.1"/>
    </source>
</evidence>
<organism evidence="6">
    <name type="scientific">marine metagenome</name>
    <dbReference type="NCBI Taxonomy" id="408172"/>
    <lineage>
        <taxon>unclassified sequences</taxon>
        <taxon>metagenomes</taxon>
        <taxon>ecological metagenomes</taxon>
    </lineage>
</organism>
<evidence type="ECO:0000256" key="4">
    <source>
        <dbReference type="ARBA" id="ARBA00022989"/>
    </source>
</evidence>
<evidence type="ECO:0008006" key="7">
    <source>
        <dbReference type="Google" id="ProtNLM"/>
    </source>
</evidence>
<protein>
    <recommendedName>
        <fullName evidence="7">Biopolymer transporter ExbD</fullName>
    </recommendedName>
</protein>
<keyword evidence="2" id="KW-1003">Cell membrane</keyword>